<dbReference type="Proteomes" id="UP000245060">
    <property type="component" value="Unassembled WGS sequence"/>
</dbReference>
<accession>A0AA37PMY6</accession>
<dbReference type="AlphaFoldDB" id="A0AA37PMY6"/>
<evidence type="ECO:0000313" key="3">
    <source>
        <dbReference type="Proteomes" id="UP000245060"/>
    </source>
</evidence>
<sequence length="174" mass="17459">MPGVETTLPEHIPPNALVCLPVATGDGLMASASVSDPVAPRLTVPLPPGWDSAAGTGDVALTASGPQGLSAKVTITGTDLEPGGAFLHYGADLRTAKLGVQVSVDAAQFCGYSSQLLSGSLAGAGGIAFADRITHIWTNTKAFLVVIHLEGPAAAPGFSAAKSTVMQQFAVVIP</sequence>
<evidence type="ECO:0000313" key="1">
    <source>
        <dbReference type="EMBL" id="GBG36969.1"/>
    </source>
</evidence>
<reference evidence="2" key="4">
    <citation type="submission" date="2022-04" db="EMBL/GenBank/DDBJ databases">
        <authorList>
            <person name="Komine T."/>
            <person name="Fukano H."/>
            <person name="Wada S."/>
        </authorList>
    </citation>
    <scope>NUCLEOTIDE SEQUENCE</scope>
    <source>
        <strain evidence="2">NJB18185</strain>
    </source>
</reference>
<reference evidence="3" key="2">
    <citation type="submission" date="2018-04" db="EMBL/GenBank/DDBJ databases">
        <title>Draft genome sequence of Mycobacterium montefiorense isolated from Japanese black salamander.</title>
        <authorList>
            <person name="Fukano H."/>
            <person name="Yoshida M."/>
            <person name="Shimizu A."/>
            <person name="Iwao H."/>
            <person name="Kurata O."/>
            <person name="Katayama Y."/>
            <person name="Omatsu T."/>
            <person name="Mizutani T."/>
            <person name="Wada S."/>
            <person name="Hoshino Y."/>
        </authorList>
    </citation>
    <scope>NUCLEOTIDE SEQUENCE [LARGE SCALE GENOMIC DNA]</scope>
    <source>
        <strain evidence="3">BS</strain>
    </source>
</reference>
<dbReference type="EMBL" id="BFCH01000008">
    <property type="protein sequence ID" value="GBG36969.1"/>
    <property type="molecule type" value="Genomic_DNA"/>
</dbReference>
<evidence type="ECO:0008006" key="5">
    <source>
        <dbReference type="Google" id="ProtNLM"/>
    </source>
</evidence>
<evidence type="ECO:0000313" key="2">
    <source>
        <dbReference type="EMBL" id="GKU72888.1"/>
    </source>
</evidence>
<reference evidence="1" key="1">
    <citation type="journal article" date="2018" name="Genome Announc.">
        <title>Draft Genome Sequence of Mycobacterium montefiorense Isolated from Japanese Black Salamander (Hynobius nigrescens).</title>
        <authorList>
            <person name="Fukano H."/>
            <person name="Yoshida M."/>
            <person name="Shimizu A."/>
            <person name="Iwao H."/>
            <person name="Katayama Y."/>
            <person name="Omatsu T."/>
            <person name="Mizutani T."/>
            <person name="Kurata O."/>
            <person name="Wada S."/>
            <person name="Hoshino Y."/>
        </authorList>
    </citation>
    <scope>NUCLEOTIDE SEQUENCE</scope>
    <source>
        <strain evidence="1">BS</strain>
    </source>
</reference>
<comment type="caution">
    <text evidence="2">The sequence shown here is derived from an EMBL/GenBank/DDBJ whole genome shotgun (WGS) entry which is preliminary data.</text>
</comment>
<evidence type="ECO:0000313" key="4">
    <source>
        <dbReference type="Proteomes" id="UP001139505"/>
    </source>
</evidence>
<gene>
    <name evidence="1" type="ORF">MmonteBS_13410</name>
    <name evidence="2" type="ORF">NJB18185_26600</name>
</gene>
<keyword evidence="3" id="KW-1185">Reference proteome</keyword>
<name>A0AA37PMY6_9MYCO</name>
<organism evidence="2 4">
    <name type="scientific">Mycobacterium montefiorense</name>
    <dbReference type="NCBI Taxonomy" id="154654"/>
    <lineage>
        <taxon>Bacteria</taxon>
        <taxon>Bacillati</taxon>
        <taxon>Actinomycetota</taxon>
        <taxon>Actinomycetes</taxon>
        <taxon>Mycobacteriales</taxon>
        <taxon>Mycobacteriaceae</taxon>
        <taxon>Mycobacterium</taxon>
        <taxon>Mycobacterium simiae complex</taxon>
    </lineage>
</organism>
<dbReference type="RefSeq" id="WP_235616657.1">
    <property type="nucleotide sequence ID" value="NZ_BFCH01000008.1"/>
</dbReference>
<proteinExistence type="predicted"/>
<dbReference type="EMBL" id="BQYH01000017">
    <property type="protein sequence ID" value="GKU72888.1"/>
    <property type="molecule type" value="Genomic_DNA"/>
</dbReference>
<reference evidence="2" key="3">
    <citation type="journal article" date="2022" name="Microbiol. Resour. Announc.">
        <title>Draft Genome Sequences of Eight Mycobacterium montefiorense Strains Isolated from Salamanders in Captivity.</title>
        <authorList>
            <person name="Komine T."/>
            <person name="Ihara H."/>
            <person name="Fukano H."/>
            <person name="Hoshino Y."/>
            <person name="Kurata O."/>
            <person name="Wada S."/>
        </authorList>
    </citation>
    <scope>NUCLEOTIDE SEQUENCE</scope>
    <source>
        <strain evidence="2">NJB18185</strain>
    </source>
</reference>
<protein>
    <recommendedName>
        <fullName evidence="5">Lipoprotein LpqN</fullName>
    </recommendedName>
</protein>
<dbReference type="Proteomes" id="UP001139505">
    <property type="component" value="Unassembled WGS sequence"/>
</dbReference>